<dbReference type="PANTHER" id="PTHR43022">
    <property type="entry name" value="PROTEIN SMF"/>
    <property type="match status" value="1"/>
</dbReference>
<evidence type="ECO:0000313" key="4">
    <source>
        <dbReference type="Proteomes" id="UP000051638"/>
    </source>
</evidence>
<sequence length="287" mass="31084">METRLLLLKVQLCPGFGRAARSKIGAYYQQQPQADLNFEQLAQIGQLTPANRKTAGQFWSSAELAINLVRHSRLNFLTYIDAAYPAYLRESYQPPLILFYQGHLSLLQQPILTFVGARRATSYTQAVLSQFIPGLVKAGVVIASGLAAGADRMAHLTTLAAKGQTIAVIGTGLNRYYPAANQALQAKIANVGLVLSEYPLNSPPQRYHFPERNRILAGLCQALCVTEARQHSGSLITANLALQANRNVLAVPGAITQPLSTGCNQLIAAGARPALTVQDLLEELPIR</sequence>
<comment type="similarity">
    <text evidence="1">Belongs to the DprA/Smf family.</text>
</comment>
<dbReference type="Gene3D" id="3.40.50.450">
    <property type="match status" value="1"/>
</dbReference>
<dbReference type="PANTHER" id="PTHR43022:SF1">
    <property type="entry name" value="PROTEIN SMF"/>
    <property type="match status" value="1"/>
</dbReference>
<feature type="domain" description="Smf/DprA SLOG" evidence="2">
    <location>
        <begin position="76"/>
        <end position="284"/>
    </location>
</feature>
<dbReference type="OrthoDB" id="9785707at2"/>
<dbReference type="GO" id="GO:0009294">
    <property type="term" value="P:DNA-mediated transformation"/>
    <property type="evidence" value="ECO:0007669"/>
    <property type="project" value="InterPro"/>
</dbReference>
<proteinExistence type="inferred from homology"/>
<evidence type="ECO:0000256" key="1">
    <source>
        <dbReference type="ARBA" id="ARBA00006525"/>
    </source>
</evidence>
<reference evidence="3 4" key="1">
    <citation type="journal article" date="2015" name="Genome Announc.">
        <title>Expanding the biotechnology potential of lactobacilli through comparative genomics of 213 strains and associated genera.</title>
        <authorList>
            <person name="Sun Z."/>
            <person name="Harris H.M."/>
            <person name="McCann A."/>
            <person name="Guo C."/>
            <person name="Argimon S."/>
            <person name="Zhang W."/>
            <person name="Yang X."/>
            <person name="Jeffery I.B."/>
            <person name="Cooney J.C."/>
            <person name="Kagawa T.F."/>
            <person name="Liu W."/>
            <person name="Song Y."/>
            <person name="Salvetti E."/>
            <person name="Wrobel A."/>
            <person name="Rasinkangas P."/>
            <person name="Parkhill J."/>
            <person name="Rea M.C."/>
            <person name="O'Sullivan O."/>
            <person name="Ritari J."/>
            <person name="Douillard F.P."/>
            <person name="Paul Ross R."/>
            <person name="Yang R."/>
            <person name="Briner A.E."/>
            <person name="Felis G.E."/>
            <person name="de Vos W.M."/>
            <person name="Barrangou R."/>
            <person name="Klaenhammer T.R."/>
            <person name="Caufield P.W."/>
            <person name="Cui Y."/>
            <person name="Zhang H."/>
            <person name="O'Toole P.W."/>
        </authorList>
    </citation>
    <scope>NUCLEOTIDE SEQUENCE [LARGE SCALE GENOMIC DNA]</scope>
    <source>
        <strain evidence="3 4">DSM 20253</strain>
    </source>
</reference>
<dbReference type="NCBIfam" id="TIGR00732">
    <property type="entry name" value="dprA"/>
    <property type="match status" value="1"/>
</dbReference>
<evidence type="ECO:0000259" key="2">
    <source>
        <dbReference type="Pfam" id="PF02481"/>
    </source>
</evidence>
<dbReference type="InterPro" id="IPR003488">
    <property type="entry name" value="DprA"/>
</dbReference>
<name>A0A0R2D4A0_9LACO</name>
<gene>
    <name evidence="3" type="ORF">FC24_GL000773</name>
</gene>
<dbReference type="SUPFAM" id="SSF102405">
    <property type="entry name" value="MCP/YpsA-like"/>
    <property type="match status" value="1"/>
</dbReference>
<dbReference type="PATRIC" id="fig|1423796.3.peg.790"/>
<dbReference type="RefSeq" id="WP_057873516.1">
    <property type="nucleotide sequence ID" value="NZ_AYYI01000022.1"/>
</dbReference>
<organism evidence="3 4">
    <name type="scientific">Loigolactobacillus rennini DSM 20253</name>
    <dbReference type="NCBI Taxonomy" id="1423796"/>
    <lineage>
        <taxon>Bacteria</taxon>
        <taxon>Bacillati</taxon>
        <taxon>Bacillota</taxon>
        <taxon>Bacilli</taxon>
        <taxon>Lactobacillales</taxon>
        <taxon>Lactobacillaceae</taxon>
        <taxon>Loigolactobacillus</taxon>
    </lineage>
</organism>
<dbReference type="Proteomes" id="UP000051638">
    <property type="component" value="Unassembled WGS sequence"/>
</dbReference>
<dbReference type="Pfam" id="PF02481">
    <property type="entry name" value="DNA_processg_A"/>
    <property type="match status" value="1"/>
</dbReference>
<accession>A0A0R2D4A0</accession>
<dbReference type="AlphaFoldDB" id="A0A0R2D4A0"/>
<dbReference type="STRING" id="1423796.FC24_GL000773"/>
<protein>
    <submittedName>
        <fullName evidence="3">DNA protecting protein DprA</fullName>
    </submittedName>
</protein>
<comment type="caution">
    <text evidence="3">The sequence shown here is derived from an EMBL/GenBank/DDBJ whole genome shotgun (WGS) entry which is preliminary data.</text>
</comment>
<keyword evidence="4" id="KW-1185">Reference proteome</keyword>
<dbReference type="EMBL" id="AYYI01000022">
    <property type="protein sequence ID" value="KRM98927.1"/>
    <property type="molecule type" value="Genomic_DNA"/>
</dbReference>
<evidence type="ECO:0000313" key="3">
    <source>
        <dbReference type="EMBL" id="KRM98927.1"/>
    </source>
</evidence>
<dbReference type="InterPro" id="IPR057666">
    <property type="entry name" value="DrpA_SLOG"/>
</dbReference>